<evidence type="ECO:0000313" key="7">
    <source>
        <dbReference type="Proteomes" id="UP001595377"/>
    </source>
</evidence>
<evidence type="ECO:0000256" key="5">
    <source>
        <dbReference type="SAM" id="Phobius"/>
    </source>
</evidence>
<keyword evidence="4 5" id="KW-0472">Membrane</keyword>
<keyword evidence="3 5" id="KW-1133">Transmembrane helix</keyword>
<sequence>MTAFDKDMSDPRRDEVIAGEYVLGALSAEDRRRVERRLARDRRFAAVVSRWERNLADFDEDHPAYPAVARRLRVTATPCDVRFAGTVSGGLWNSLVFWRALALALLAVVVALAVTARLPVPDTAAPAPASGSVRVD</sequence>
<keyword evidence="2 5" id="KW-0812">Transmembrane</keyword>
<dbReference type="InterPro" id="IPR051474">
    <property type="entry name" value="Anti-sigma-K/W_factor"/>
</dbReference>
<comment type="caution">
    <text evidence="6">The sequence shown here is derived from an EMBL/GenBank/DDBJ whole genome shotgun (WGS) entry which is preliminary data.</text>
</comment>
<gene>
    <name evidence="6" type="ORF">ACFOHH_00665</name>
</gene>
<feature type="transmembrane region" description="Helical" evidence="5">
    <location>
        <begin position="96"/>
        <end position="116"/>
    </location>
</feature>
<name>A0ABV7DA66_9HYPH</name>
<evidence type="ECO:0000313" key="6">
    <source>
        <dbReference type="EMBL" id="MFC3071610.1"/>
    </source>
</evidence>
<evidence type="ECO:0000256" key="3">
    <source>
        <dbReference type="ARBA" id="ARBA00022989"/>
    </source>
</evidence>
<dbReference type="PANTHER" id="PTHR37461">
    <property type="entry name" value="ANTI-SIGMA-K FACTOR RSKA"/>
    <property type="match status" value="1"/>
</dbReference>
<dbReference type="Proteomes" id="UP001595377">
    <property type="component" value="Unassembled WGS sequence"/>
</dbReference>
<dbReference type="EMBL" id="JBHRSP010000001">
    <property type="protein sequence ID" value="MFC3071610.1"/>
    <property type="molecule type" value="Genomic_DNA"/>
</dbReference>
<dbReference type="InterPro" id="IPR041916">
    <property type="entry name" value="Anti_sigma_zinc_sf"/>
</dbReference>
<reference evidence="7" key="1">
    <citation type="journal article" date="2019" name="Int. J. Syst. Evol. Microbiol.">
        <title>The Global Catalogue of Microorganisms (GCM) 10K type strain sequencing project: providing services to taxonomists for standard genome sequencing and annotation.</title>
        <authorList>
            <consortium name="The Broad Institute Genomics Platform"/>
            <consortium name="The Broad Institute Genome Sequencing Center for Infectious Disease"/>
            <person name="Wu L."/>
            <person name="Ma J."/>
        </authorList>
    </citation>
    <scope>NUCLEOTIDE SEQUENCE [LARGE SCALE GENOMIC DNA]</scope>
    <source>
        <strain evidence="7">KCTC 52677</strain>
    </source>
</reference>
<keyword evidence="7" id="KW-1185">Reference proteome</keyword>
<evidence type="ECO:0000256" key="2">
    <source>
        <dbReference type="ARBA" id="ARBA00022692"/>
    </source>
</evidence>
<evidence type="ECO:0000256" key="4">
    <source>
        <dbReference type="ARBA" id="ARBA00023136"/>
    </source>
</evidence>
<accession>A0ABV7DA66</accession>
<proteinExistence type="predicted"/>
<evidence type="ECO:0008006" key="8">
    <source>
        <dbReference type="Google" id="ProtNLM"/>
    </source>
</evidence>
<dbReference type="PANTHER" id="PTHR37461:SF1">
    <property type="entry name" value="ANTI-SIGMA-K FACTOR RSKA"/>
    <property type="match status" value="1"/>
</dbReference>
<evidence type="ECO:0000256" key="1">
    <source>
        <dbReference type="ARBA" id="ARBA00004167"/>
    </source>
</evidence>
<protein>
    <recommendedName>
        <fullName evidence="8">Anti-sigma factor</fullName>
    </recommendedName>
</protein>
<dbReference type="RefSeq" id="WP_257315949.1">
    <property type="nucleotide sequence ID" value="NZ_JANFDG010000016.1"/>
</dbReference>
<organism evidence="6 7">
    <name type="scientific">Shinella pollutisoli</name>
    <dbReference type="NCBI Taxonomy" id="2250594"/>
    <lineage>
        <taxon>Bacteria</taxon>
        <taxon>Pseudomonadati</taxon>
        <taxon>Pseudomonadota</taxon>
        <taxon>Alphaproteobacteria</taxon>
        <taxon>Hyphomicrobiales</taxon>
        <taxon>Rhizobiaceae</taxon>
        <taxon>Shinella</taxon>
    </lineage>
</organism>
<comment type="subcellular location">
    <subcellularLocation>
        <location evidence="1">Membrane</location>
        <topology evidence="1">Single-pass membrane protein</topology>
    </subcellularLocation>
</comment>
<dbReference type="Gene3D" id="1.10.10.1320">
    <property type="entry name" value="Anti-sigma factor, zinc-finger domain"/>
    <property type="match status" value="1"/>
</dbReference>